<comment type="caution">
    <text evidence="1">The sequence shown here is derived from an EMBL/GenBank/DDBJ whole genome shotgun (WGS) entry which is preliminary data.</text>
</comment>
<dbReference type="Proteomes" id="UP001153331">
    <property type="component" value="Unassembled WGS sequence"/>
</dbReference>
<protein>
    <submittedName>
        <fullName evidence="1">Uncharacterized protein</fullName>
    </submittedName>
</protein>
<gene>
    <name evidence="1" type="ORF">OPT61_g9436</name>
</gene>
<keyword evidence="2" id="KW-1185">Reference proteome</keyword>
<name>A0ACC2HUB1_9PLEO</name>
<reference evidence="1" key="1">
    <citation type="submission" date="2022-11" db="EMBL/GenBank/DDBJ databases">
        <title>Genome Sequence of Boeremia exigua.</title>
        <authorList>
            <person name="Buettner E."/>
        </authorList>
    </citation>
    <scope>NUCLEOTIDE SEQUENCE</scope>
    <source>
        <strain evidence="1">CU02</strain>
    </source>
</reference>
<proteinExistence type="predicted"/>
<evidence type="ECO:0000313" key="1">
    <source>
        <dbReference type="EMBL" id="KAJ8106585.1"/>
    </source>
</evidence>
<organism evidence="1 2">
    <name type="scientific">Boeremia exigua</name>
    <dbReference type="NCBI Taxonomy" id="749465"/>
    <lineage>
        <taxon>Eukaryota</taxon>
        <taxon>Fungi</taxon>
        <taxon>Dikarya</taxon>
        <taxon>Ascomycota</taxon>
        <taxon>Pezizomycotina</taxon>
        <taxon>Dothideomycetes</taxon>
        <taxon>Pleosporomycetidae</taxon>
        <taxon>Pleosporales</taxon>
        <taxon>Pleosporineae</taxon>
        <taxon>Didymellaceae</taxon>
        <taxon>Boeremia</taxon>
    </lineage>
</organism>
<dbReference type="EMBL" id="JAPHNI010001128">
    <property type="protein sequence ID" value="KAJ8106585.1"/>
    <property type="molecule type" value="Genomic_DNA"/>
</dbReference>
<accession>A0ACC2HUB1</accession>
<evidence type="ECO:0000313" key="2">
    <source>
        <dbReference type="Proteomes" id="UP001153331"/>
    </source>
</evidence>
<sequence length="1622" mass="181460">MSTAQDFWKVFVHLKRPSSLPTVSDYHVFKEGIRPVWEDEENKRGGKWIMRLKKGVADRYWEELLMACIGDQFNEAGEEVCGFVLSVRSGEDVFSIWTKNDGGRNIKIRETVKRVLGLPEGTQIIWRSHDDSIAQRTAIDQARQEKNQLNHEKRRVLKTASATSHDYTDSVLETAPQKRTQTKYAQFRSKRLFTNISRRVVLRAATTSANMMSRQPDHATPRPNPPPPPDPSASVEPSSSRTNEPIDLTSAASPGPSRIFEEDLLPAQKPHLSRHSNAGERRSAKEHANRKLSDAMKVPNPAKGYSGPTMTKTKPAAGKGYQPINTLNGSGITSGNNSVHAHGHRTTYSRFDRHKNSIGLERHGGQEGYLARYPNHSVASHGYSASHTSPAKRRKIEQFPAERETVHIDNSEEDEPQQMLPAPRQASTPTARSSFSPRSPHSTGSRHSSTGLKPPSLPVSEFSATNNLFAPKRTNPRRKNANTNGGSPRIFDVPPIGAGELSRGYGTWAASGDVEYVATRKNDHGANRHPGVQHQAHRPTEGTTSRHFPGKMRINESTAETDPRKVGGVSSNSGLNQDLRNFRHAESQAPEIEGDPIACSEDELAQPNATNPSHKQSPQKSAQQGKIKPRRKNIPDRHYNLKFFRASDFTGPDRTDVFLRNSDTSETFQISSADINGKEKPLYEFDLSTINKVEADNLQRMRLFGPFKDGRQYRLDLEFACFQDFQEFCNNVVFPELPKSKQLTKGSDYMAQIFAKPLESNDKVRNATIEDKGIFAPQPSEEHQSHSKMTLLEALTESSRNTSSSAMSKIDGSRKSLVRTQARPARATRASAPIYEQALFDDEKDVEKYSVVHGLGKAWSNHLDFHLQESFLKRRRCTINFDDLPKLDEEEYLNDNLINFYLVYLYNHLKVSLDRVYFFNTYFFESLTKNTKRGDAINYDAVKSWTKRDDVFAYDYIVVPINERFHWYLAIICNVSKIARKYPIGHQQEESQESDQAAADIPPIEIAADTSNHTDAEQHVGAIDESPVQAPPLGTDLDNEEENLFEEEKKLNLINRDEEQVDESHPSTHEQPRSDGLVQDTAATVALSPTHTNDDVLGAALHQSKQLPKKKNAKHKPAITKKDTKKPVIMVLDSLGGIHSNATRALREWLEAEGLQKRGISIEIDNKGHYPKSAHIPMQNNFSDCGLYVLSYAKKFFTDPDEFKDKLLQGEMSSKTDWPDMDASKMRSDIRALIFRLYDEQKGAHKAKRAATAKDAPTSRTLPISKTAKADVQRPKPIETKAPVYAPGAVDEELQPVASPSKSLPVPKVKSSSQTPPAEQIGESQSHAGQSMSADQEKYRKGTSATLLARSVSPSKRSSPEVRIPTKAPHETSSYTRYDGATDQPRQQLRQSTDLLSPLRKPVPDHVDDQRLRVPPTHKAQTTSPPRPSPERTTRSSPVQSRTRSGSHDDPITLDDSQDLDAPIQRPPRAAKPSSPEIVELERSHEVDLSPPRRKTAHTPHSPAPNNTAHLTITRDDSIQDGLAYEWQESRDVTSALEASLLDDQIRLGAQTYDEIDAQHDAMQTMQDTPEAHPPLSEPSQDVVENQPMDIDDEEPSVPDTPVHRCSSPPVDVEMTDYETAR</sequence>